<name>X0S691_9ZZZZ</name>
<proteinExistence type="predicted"/>
<accession>X0S691</accession>
<reference evidence="2" key="1">
    <citation type="journal article" date="2014" name="Front. Microbiol.">
        <title>High frequency of phylogenetically diverse reductive dehalogenase-homologous genes in deep subseafloor sedimentary metagenomes.</title>
        <authorList>
            <person name="Kawai M."/>
            <person name="Futagami T."/>
            <person name="Toyoda A."/>
            <person name="Takaki Y."/>
            <person name="Nishi S."/>
            <person name="Hori S."/>
            <person name="Arai W."/>
            <person name="Tsubouchi T."/>
            <person name="Morono Y."/>
            <person name="Uchiyama I."/>
            <person name="Ito T."/>
            <person name="Fujiyama A."/>
            <person name="Inagaki F."/>
            <person name="Takami H."/>
        </authorList>
    </citation>
    <scope>NUCLEOTIDE SEQUENCE</scope>
    <source>
        <strain evidence="2">Expedition CK06-06</strain>
    </source>
</reference>
<feature type="compositionally biased region" description="Basic and acidic residues" evidence="1">
    <location>
        <begin position="24"/>
        <end position="55"/>
    </location>
</feature>
<dbReference type="EMBL" id="BARS01002652">
    <property type="protein sequence ID" value="GAF70746.1"/>
    <property type="molecule type" value="Genomic_DNA"/>
</dbReference>
<comment type="caution">
    <text evidence="2">The sequence shown here is derived from an EMBL/GenBank/DDBJ whole genome shotgun (WGS) entry which is preliminary data.</text>
</comment>
<evidence type="ECO:0000313" key="2">
    <source>
        <dbReference type="EMBL" id="GAF70746.1"/>
    </source>
</evidence>
<organism evidence="2">
    <name type="scientific">marine sediment metagenome</name>
    <dbReference type="NCBI Taxonomy" id="412755"/>
    <lineage>
        <taxon>unclassified sequences</taxon>
        <taxon>metagenomes</taxon>
        <taxon>ecological metagenomes</taxon>
    </lineage>
</organism>
<gene>
    <name evidence="2" type="ORF">S01H1_05090</name>
</gene>
<feature type="region of interest" description="Disordered" evidence="1">
    <location>
        <begin position="1"/>
        <end position="64"/>
    </location>
</feature>
<protein>
    <submittedName>
        <fullName evidence="2">Uncharacterized protein</fullName>
    </submittedName>
</protein>
<feature type="compositionally biased region" description="Basic and acidic residues" evidence="1">
    <location>
        <begin position="1"/>
        <end position="15"/>
    </location>
</feature>
<dbReference type="AlphaFoldDB" id="X0S691"/>
<sequence length="64" mass="7713">MSIEDKKNSQREAYKKSKHKRIEQHRDYSRDFPREHSQEEAGKPEDYETEREKKYNSVIGLGKS</sequence>
<evidence type="ECO:0000256" key="1">
    <source>
        <dbReference type="SAM" id="MobiDB-lite"/>
    </source>
</evidence>